<evidence type="ECO:0000256" key="1">
    <source>
        <dbReference type="SAM" id="MobiDB-lite"/>
    </source>
</evidence>
<proteinExistence type="predicted"/>
<feature type="compositionally biased region" description="Basic and acidic residues" evidence="1">
    <location>
        <begin position="65"/>
        <end position="76"/>
    </location>
</feature>
<gene>
    <name evidence="3" type="ORF">FGADI_13286</name>
</gene>
<dbReference type="Proteomes" id="UP000604273">
    <property type="component" value="Unassembled WGS sequence"/>
</dbReference>
<feature type="region of interest" description="Disordered" evidence="1">
    <location>
        <begin position="43"/>
        <end position="123"/>
    </location>
</feature>
<feature type="compositionally biased region" description="Polar residues" evidence="1">
    <location>
        <begin position="105"/>
        <end position="120"/>
    </location>
</feature>
<feature type="signal peptide" evidence="2">
    <location>
        <begin position="1"/>
        <end position="18"/>
    </location>
</feature>
<dbReference type="EMBL" id="JABFAI010000520">
    <property type="protein sequence ID" value="KAF4943622.1"/>
    <property type="molecule type" value="Genomic_DNA"/>
</dbReference>
<feature type="compositionally biased region" description="Polar residues" evidence="1">
    <location>
        <begin position="85"/>
        <end position="95"/>
    </location>
</feature>
<protein>
    <submittedName>
        <fullName evidence="3">Uncharacterized protein</fullName>
    </submittedName>
</protein>
<evidence type="ECO:0000256" key="2">
    <source>
        <dbReference type="SAM" id="SignalP"/>
    </source>
</evidence>
<name>A0A8H4WMP1_9HYPO</name>
<organism evidence="3 4">
    <name type="scientific">Fusarium gaditjirri</name>
    <dbReference type="NCBI Taxonomy" id="282569"/>
    <lineage>
        <taxon>Eukaryota</taxon>
        <taxon>Fungi</taxon>
        <taxon>Dikarya</taxon>
        <taxon>Ascomycota</taxon>
        <taxon>Pezizomycotina</taxon>
        <taxon>Sordariomycetes</taxon>
        <taxon>Hypocreomycetidae</taxon>
        <taxon>Hypocreales</taxon>
        <taxon>Nectriaceae</taxon>
        <taxon>Fusarium</taxon>
        <taxon>Fusarium nisikadoi species complex</taxon>
    </lineage>
</organism>
<keyword evidence="2" id="KW-0732">Signal</keyword>
<feature type="chain" id="PRO_5034712472" evidence="2">
    <location>
        <begin position="19"/>
        <end position="154"/>
    </location>
</feature>
<evidence type="ECO:0000313" key="4">
    <source>
        <dbReference type="Proteomes" id="UP000604273"/>
    </source>
</evidence>
<sequence length="154" mass="15415">MKPLSPLILLSLLHGSLAAGNDLASGCVLTKVLPTVTTGCSENLSGATQQPGHSAPSGSGSYTPENREPEDSDHPGTKSLGAKPNQPTSSDSGHGSDSRPIINGQPGSNTTAHTPGSTDAPQVVSGASGMTTIRAEMAVAGFLVSFVPVLMGLI</sequence>
<accession>A0A8H4WMP1</accession>
<reference evidence="3" key="1">
    <citation type="journal article" date="2020" name="BMC Genomics">
        <title>Correction to: Identification and distribution of gene clusters required for synthesis of sphingolipid metabolism inhibitors in diverse species of the filamentous fungus Fusarium.</title>
        <authorList>
            <person name="Kim H.S."/>
            <person name="Lohmar J.M."/>
            <person name="Busman M."/>
            <person name="Brown D.W."/>
            <person name="Naumann T.A."/>
            <person name="Divon H.H."/>
            <person name="Lysoe E."/>
            <person name="Uhlig S."/>
            <person name="Proctor R.H."/>
        </authorList>
    </citation>
    <scope>NUCLEOTIDE SEQUENCE</scope>
    <source>
        <strain evidence="3">NRRL 45417</strain>
    </source>
</reference>
<feature type="compositionally biased region" description="Polar residues" evidence="1">
    <location>
        <begin position="43"/>
        <end position="64"/>
    </location>
</feature>
<dbReference type="OrthoDB" id="5094627at2759"/>
<dbReference type="AlphaFoldDB" id="A0A8H4WMP1"/>
<reference evidence="3" key="2">
    <citation type="submission" date="2020-05" db="EMBL/GenBank/DDBJ databases">
        <authorList>
            <person name="Kim H.-S."/>
            <person name="Proctor R.H."/>
            <person name="Brown D.W."/>
        </authorList>
    </citation>
    <scope>NUCLEOTIDE SEQUENCE</scope>
    <source>
        <strain evidence="3">NRRL 45417</strain>
    </source>
</reference>
<evidence type="ECO:0000313" key="3">
    <source>
        <dbReference type="EMBL" id="KAF4943622.1"/>
    </source>
</evidence>
<comment type="caution">
    <text evidence="3">The sequence shown here is derived from an EMBL/GenBank/DDBJ whole genome shotgun (WGS) entry which is preliminary data.</text>
</comment>
<keyword evidence="4" id="KW-1185">Reference proteome</keyword>